<dbReference type="OrthoDB" id="15108at2759"/>
<keyword evidence="3" id="KW-1185">Reference proteome</keyword>
<evidence type="ECO:0000313" key="3">
    <source>
        <dbReference type="Proteomes" id="UP000266861"/>
    </source>
</evidence>
<protein>
    <recommendedName>
        <fullName evidence="4">NADH dehydrogenase [ubiquinone] 1 beta subcomplex subunit 4</fullName>
    </recommendedName>
</protein>
<sequence>MAGDDHHNSLLKDPAIERWGNMRSGGATKYFRFSGPNIRMALLCCVILPVGLYFVALEHDDKWDLTAKTRGSKFEDYIKKKPKKE</sequence>
<accession>A0A397IPW9</accession>
<keyword evidence="1" id="KW-0472">Membrane</keyword>
<keyword evidence="1" id="KW-0812">Transmembrane</keyword>
<name>A0A397IPW9_9GLOM</name>
<organism evidence="2 3">
    <name type="scientific">Diversispora epigaea</name>
    <dbReference type="NCBI Taxonomy" id="1348612"/>
    <lineage>
        <taxon>Eukaryota</taxon>
        <taxon>Fungi</taxon>
        <taxon>Fungi incertae sedis</taxon>
        <taxon>Mucoromycota</taxon>
        <taxon>Glomeromycotina</taxon>
        <taxon>Glomeromycetes</taxon>
        <taxon>Diversisporales</taxon>
        <taxon>Diversisporaceae</taxon>
        <taxon>Diversispora</taxon>
    </lineage>
</organism>
<evidence type="ECO:0000256" key="1">
    <source>
        <dbReference type="SAM" id="Phobius"/>
    </source>
</evidence>
<keyword evidence="1" id="KW-1133">Transmembrane helix</keyword>
<evidence type="ECO:0008006" key="4">
    <source>
        <dbReference type="Google" id="ProtNLM"/>
    </source>
</evidence>
<gene>
    <name evidence="2" type="ORF">Glove_218g13</name>
</gene>
<dbReference type="EMBL" id="PQFF01000203">
    <property type="protein sequence ID" value="RHZ75023.1"/>
    <property type="molecule type" value="Genomic_DNA"/>
</dbReference>
<feature type="transmembrane region" description="Helical" evidence="1">
    <location>
        <begin position="38"/>
        <end position="56"/>
    </location>
</feature>
<dbReference type="PANTHER" id="PTHR39476">
    <property type="entry name" value="NADH:UBIQUINONE OXIDOREDUCTASE 6.6KD SUBUNIT"/>
    <property type="match status" value="1"/>
</dbReference>
<reference evidence="2 3" key="1">
    <citation type="submission" date="2018-08" db="EMBL/GenBank/DDBJ databases">
        <title>Genome and evolution of the arbuscular mycorrhizal fungus Diversispora epigaea (formerly Glomus versiforme) and its bacterial endosymbionts.</title>
        <authorList>
            <person name="Sun X."/>
            <person name="Fei Z."/>
            <person name="Harrison M."/>
        </authorList>
    </citation>
    <scope>NUCLEOTIDE SEQUENCE [LARGE SCALE GENOMIC DNA]</scope>
    <source>
        <strain evidence="2 3">IT104</strain>
    </source>
</reference>
<evidence type="ECO:0000313" key="2">
    <source>
        <dbReference type="EMBL" id="RHZ75023.1"/>
    </source>
</evidence>
<dbReference type="Proteomes" id="UP000266861">
    <property type="component" value="Unassembled WGS sequence"/>
</dbReference>
<proteinExistence type="predicted"/>
<comment type="caution">
    <text evidence="2">The sequence shown here is derived from an EMBL/GenBank/DDBJ whole genome shotgun (WGS) entry which is preliminary data.</text>
</comment>
<dbReference type="AlphaFoldDB" id="A0A397IPW9"/>
<dbReference type="PANTHER" id="PTHR39476:SF1">
    <property type="entry name" value="NADH DEHYDROGENASE [UBIQUINONE] 1 BETA SUBCOMPLEX SUBUNIT 4"/>
    <property type="match status" value="1"/>
</dbReference>